<evidence type="ECO:0000259" key="4">
    <source>
        <dbReference type="PROSITE" id="PS50970"/>
    </source>
</evidence>
<evidence type="ECO:0000256" key="2">
    <source>
        <dbReference type="ARBA" id="ARBA00022679"/>
    </source>
</evidence>
<keyword evidence="3" id="KW-0862">Zinc</keyword>
<dbReference type="PROSITE" id="PS50970">
    <property type="entry name" value="HCY"/>
    <property type="match status" value="1"/>
</dbReference>
<evidence type="ECO:0000313" key="6">
    <source>
        <dbReference type="Proteomes" id="UP000661435"/>
    </source>
</evidence>
<dbReference type="InterPro" id="IPR003726">
    <property type="entry name" value="HCY_dom"/>
</dbReference>
<dbReference type="Proteomes" id="UP000661435">
    <property type="component" value="Unassembled WGS sequence"/>
</dbReference>
<proteinExistence type="predicted"/>
<dbReference type="SUPFAM" id="SSF82282">
    <property type="entry name" value="Homocysteine S-methyltransferase"/>
    <property type="match status" value="1"/>
</dbReference>
<dbReference type="GO" id="GO:0046872">
    <property type="term" value="F:metal ion binding"/>
    <property type="evidence" value="ECO:0007669"/>
    <property type="project" value="UniProtKB-KW"/>
</dbReference>
<protein>
    <submittedName>
        <fullName evidence="5">Homocysteine S-methyltransferase family protein</fullName>
    </submittedName>
</protein>
<feature type="binding site" evidence="3">
    <location>
        <position position="268"/>
    </location>
    <ligand>
        <name>Zn(2+)</name>
        <dbReference type="ChEBI" id="CHEBI:29105"/>
    </ligand>
</feature>
<dbReference type="GO" id="GO:0032259">
    <property type="term" value="P:methylation"/>
    <property type="evidence" value="ECO:0007669"/>
    <property type="project" value="UniProtKB-KW"/>
</dbReference>
<dbReference type="EMBL" id="JACOPP010000014">
    <property type="protein sequence ID" value="MBC5734209.1"/>
    <property type="molecule type" value="Genomic_DNA"/>
</dbReference>
<evidence type="ECO:0000256" key="1">
    <source>
        <dbReference type="ARBA" id="ARBA00022603"/>
    </source>
</evidence>
<dbReference type="GO" id="GO:0008168">
    <property type="term" value="F:methyltransferase activity"/>
    <property type="evidence" value="ECO:0007669"/>
    <property type="project" value="UniProtKB-UniRule"/>
</dbReference>
<keyword evidence="6" id="KW-1185">Reference proteome</keyword>
<gene>
    <name evidence="5" type="ORF">H8S57_10795</name>
</gene>
<evidence type="ECO:0000313" key="5">
    <source>
        <dbReference type="EMBL" id="MBC5734209.1"/>
    </source>
</evidence>
<dbReference type="PANTHER" id="PTHR11103">
    <property type="entry name" value="SLR1189 PROTEIN"/>
    <property type="match status" value="1"/>
</dbReference>
<organism evidence="5 6">
    <name type="scientific">Lawsonibacter hominis</name>
    <dbReference type="NCBI Taxonomy" id="2763053"/>
    <lineage>
        <taxon>Bacteria</taxon>
        <taxon>Bacillati</taxon>
        <taxon>Bacillota</taxon>
        <taxon>Clostridia</taxon>
        <taxon>Eubacteriales</taxon>
        <taxon>Oscillospiraceae</taxon>
        <taxon>Lawsonibacter</taxon>
    </lineage>
</organism>
<keyword evidence="1 3" id="KW-0489">Methyltransferase</keyword>
<dbReference type="PANTHER" id="PTHR11103:SF18">
    <property type="entry name" value="SLR1189 PROTEIN"/>
    <property type="match status" value="1"/>
</dbReference>
<sequence length="414" mass="44388">MDTIPLSLPVLMDGATGTELYRRGMPNGVCTEQWVLEHPQALLEIQRAYVEAGSQVLIAPTFGANRVSLARHGAQDRVEEYNRRLVELTRTAADGRVLVAGDLAPTGLLLAPFGASSFEELVDVYAQQARALAAAGVDLFLIETTMTVPEARAAVLACKSVSDKPVWVTFTCDENGRTLSGSDVLAALIILQGMGAAAFGLNCSSGPEGMLEQIRRLTPYAAVPLIAKPNAGLPERVDGGVVYHCPPEEFAAYARAFAAAGVRIFGGCCGTTPAHIAALREALAEIDFAAFPAVGHDPDVIPCASEKEARFITPDVDVGETIACTSDLMEDILEAEEEAPQGALKIAILEEDDLDIFAENQYAVKDALCLFSDVPELLEKALRLYQGRAFWDGTGDLDEAFLEEMRVRYGLVLL</sequence>
<feature type="binding site" evidence="3">
    <location>
        <position position="269"/>
    </location>
    <ligand>
        <name>Zn(2+)</name>
        <dbReference type="ChEBI" id="CHEBI:29105"/>
    </ligand>
</feature>
<comment type="caution">
    <text evidence="5">The sequence shown here is derived from an EMBL/GenBank/DDBJ whole genome shotgun (WGS) entry which is preliminary data.</text>
</comment>
<name>A0A8J6MAS5_9FIRM</name>
<dbReference type="Pfam" id="PF02574">
    <property type="entry name" value="S-methyl_trans"/>
    <property type="match status" value="1"/>
</dbReference>
<evidence type="ECO:0000256" key="3">
    <source>
        <dbReference type="PROSITE-ProRule" id="PRU00333"/>
    </source>
</evidence>
<dbReference type="AlphaFoldDB" id="A0A8J6MAS5"/>
<feature type="domain" description="Hcy-binding" evidence="4">
    <location>
        <begin position="1"/>
        <end position="283"/>
    </location>
</feature>
<dbReference type="InterPro" id="IPR036589">
    <property type="entry name" value="HCY_dom_sf"/>
</dbReference>
<dbReference type="Gene3D" id="3.20.20.330">
    <property type="entry name" value="Homocysteine-binding-like domain"/>
    <property type="match status" value="1"/>
</dbReference>
<keyword evidence="3" id="KW-0479">Metal-binding</keyword>
<comment type="cofactor">
    <cofactor evidence="3">
        <name>Zn(2+)</name>
        <dbReference type="ChEBI" id="CHEBI:29105"/>
    </cofactor>
</comment>
<feature type="binding site" evidence="3">
    <location>
        <position position="203"/>
    </location>
    <ligand>
        <name>Zn(2+)</name>
        <dbReference type="ChEBI" id="CHEBI:29105"/>
    </ligand>
</feature>
<accession>A0A8J6MAS5</accession>
<reference evidence="5" key="1">
    <citation type="submission" date="2020-08" db="EMBL/GenBank/DDBJ databases">
        <title>Genome public.</title>
        <authorList>
            <person name="Liu C."/>
            <person name="Sun Q."/>
        </authorList>
    </citation>
    <scope>NUCLEOTIDE SEQUENCE</scope>
    <source>
        <strain evidence="5">NSJ-51</strain>
    </source>
</reference>
<keyword evidence="2 3" id="KW-0808">Transferase</keyword>